<dbReference type="EMBL" id="MT142691">
    <property type="protein sequence ID" value="QJA87249.1"/>
    <property type="molecule type" value="Genomic_DNA"/>
</dbReference>
<organism evidence="1">
    <name type="scientific">viral metagenome</name>
    <dbReference type="NCBI Taxonomy" id="1070528"/>
    <lineage>
        <taxon>unclassified sequences</taxon>
        <taxon>metagenomes</taxon>
        <taxon>organismal metagenomes</taxon>
    </lineage>
</organism>
<gene>
    <name evidence="1" type="ORF">MM415B03027_0017</name>
</gene>
<dbReference type="AlphaFoldDB" id="A0A6M3KYU5"/>
<reference evidence="1" key="1">
    <citation type="submission" date="2020-03" db="EMBL/GenBank/DDBJ databases">
        <title>The deep terrestrial virosphere.</title>
        <authorList>
            <person name="Holmfeldt K."/>
            <person name="Nilsson E."/>
            <person name="Simone D."/>
            <person name="Lopez-Fernandez M."/>
            <person name="Wu X."/>
            <person name="de Brujin I."/>
            <person name="Lundin D."/>
            <person name="Andersson A."/>
            <person name="Bertilsson S."/>
            <person name="Dopson M."/>
        </authorList>
    </citation>
    <scope>NUCLEOTIDE SEQUENCE</scope>
    <source>
        <strain evidence="1">MM415B03027</strain>
    </source>
</reference>
<evidence type="ECO:0000313" key="1">
    <source>
        <dbReference type="EMBL" id="QJA87249.1"/>
    </source>
</evidence>
<protein>
    <recommendedName>
        <fullName evidence="2">Chaperonin</fullName>
    </recommendedName>
</protein>
<proteinExistence type="predicted"/>
<evidence type="ECO:0008006" key="2">
    <source>
        <dbReference type="Google" id="ProtNLM"/>
    </source>
</evidence>
<accession>A0A6M3KYU5</accession>
<name>A0A6M3KYU5_9ZZZZ</name>
<sequence>MSNDSFIAHALSLGNINPRRGRLWASTLTNSDEVSPGGLIIPALKEGWKNNVEAEFFEVEALGADPVEEDAKPLRKLVDGDHLVPVWTWADQSVYRGTIVAATPGAGFNQENESRYRHLWWHEIIAIGVPVWEHSPVPMLPAPGWVLVQPDEQEGMVGGIHVVNPQIEDFLRHRGGGWGEVVAMPRGCDDFHGVTVGSRVCFPKYRTTCLVVDGGLRFHRITDLLGVDE</sequence>